<comment type="caution">
    <text evidence="1">The sequence shown here is derived from an EMBL/GenBank/DDBJ whole genome shotgun (WGS) entry which is preliminary data.</text>
</comment>
<evidence type="ECO:0000313" key="2">
    <source>
        <dbReference type="Proteomes" id="UP000033448"/>
    </source>
</evidence>
<reference evidence="1 2" key="1">
    <citation type="submission" date="2015-02" db="EMBL/GenBank/DDBJ databases">
        <title>Draft genome sequences of ten Microbacterium spp. with emphasis on heavy metal contaminated environments.</title>
        <authorList>
            <person name="Corretto E."/>
        </authorList>
    </citation>
    <scope>NUCLEOTIDE SEQUENCE [LARGE SCALE GENOMIC DNA]</scope>
    <source>
        <strain evidence="1 2">DSM 23848</strain>
    </source>
</reference>
<gene>
    <name evidence="1" type="ORF">RL72_01047</name>
</gene>
<keyword evidence="2" id="KW-1185">Reference proteome</keyword>
<dbReference type="OrthoDB" id="3782133at2"/>
<protein>
    <recommendedName>
        <fullName evidence="3">Nucleotidyltransferase</fullName>
    </recommendedName>
</protein>
<dbReference type="EMBL" id="JYIT01000065">
    <property type="protein sequence ID" value="KJL26331.1"/>
    <property type="molecule type" value="Genomic_DNA"/>
</dbReference>
<evidence type="ECO:0000313" key="1">
    <source>
        <dbReference type="EMBL" id="KJL26331.1"/>
    </source>
</evidence>
<organism evidence="1 2">
    <name type="scientific">Microbacterium azadirachtae</name>
    <dbReference type="NCBI Taxonomy" id="582680"/>
    <lineage>
        <taxon>Bacteria</taxon>
        <taxon>Bacillati</taxon>
        <taxon>Actinomycetota</taxon>
        <taxon>Actinomycetes</taxon>
        <taxon>Micrococcales</taxon>
        <taxon>Microbacteriaceae</taxon>
        <taxon>Microbacterium</taxon>
    </lineage>
</organism>
<dbReference type="InterPro" id="IPR039498">
    <property type="entry name" value="NTP_transf_5"/>
</dbReference>
<dbReference type="AlphaFoldDB" id="A0A0F0L483"/>
<evidence type="ECO:0008006" key="3">
    <source>
        <dbReference type="Google" id="ProtNLM"/>
    </source>
</evidence>
<dbReference type="PATRIC" id="fig|582680.7.peg.1085"/>
<sequence>MVSGYLQMSAATLLAHALAAAIARSRDIKTLSLKGPVAEHYELRAPRVSADADVLIEPDRFAEFCAALESYGWHTRVGRETPALLPHHSVTYIHVDWPCDIDVHWMFPGFFADPEDVFSALWDSRQEISVAHVPVQAPSKAGAAVIMALHAERDRRSPRHVEEQELVMKALDETFTEAERAEFVEVARAGRAIWTLRDYFNAADLGPVVIDADSAQRQQWELFSRRVDDASSVAWWQRVRTAPWSQKPRWILQAVWVSRRDVPRNDVERLPSRSELWAYQARRWRRGLEATLRYFFRG</sequence>
<proteinExistence type="predicted"/>
<accession>A0A0F0L483</accession>
<dbReference type="Proteomes" id="UP000033448">
    <property type="component" value="Unassembled WGS sequence"/>
</dbReference>
<dbReference type="Pfam" id="PF14907">
    <property type="entry name" value="NTP_transf_5"/>
    <property type="match status" value="1"/>
</dbReference>
<name>A0A0F0L483_9MICO</name>
<dbReference type="RefSeq" id="WP_045249777.1">
    <property type="nucleotide sequence ID" value="NZ_CP099706.1"/>
</dbReference>